<evidence type="ECO:0000313" key="3">
    <source>
        <dbReference type="Proteomes" id="UP000824159"/>
    </source>
</evidence>
<evidence type="ECO:0000313" key="2">
    <source>
        <dbReference type="EMBL" id="HIU00171.1"/>
    </source>
</evidence>
<sequence length="324" mass="33635">MEEISINSIEGFRIGNAQNVRGGTGCTVIICDEGAVGGVDVRGGGPATRETDLLSPVSMCEALYAVVLSGGSAFGLDASGGVMKYLEENEIGFDTGAGQVPIVSGACLFDLITADAKCRPDADMGYNACIESEKNEPQMGNYGAGTGATVGKFMGKERLMKGGLGFYALKTGNLKVGAVVAVNCLGDVYDVDTGEPMAGLLSEDGSRIVSTRNAMWSSAEAKKNVFKGNTTIGCIITNAALSKAQCSKLASMAHDGYADAIKPVHTSADGDTIFFMARGDVEVNQDALGDLGAYVMGKAVNNGVRYARSAYGFKAMSDIKKENK</sequence>
<dbReference type="InterPro" id="IPR005321">
    <property type="entry name" value="Peptidase_S58_DmpA"/>
</dbReference>
<dbReference type="Pfam" id="PF03576">
    <property type="entry name" value="Peptidase_S58"/>
    <property type="match status" value="1"/>
</dbReference>
<dbReference type="InterPro" id="IPR016117">
    <property type="entry name" value="ArgJ-like_dom_sf"/>
</dbReference>
<protein>
    <submittedName>
        <fullName evidence="2">P1 family peptidase</fullName>
    </submittedName>
</protein>
<reference evidence="2" key="1">
    <citation type="submission" date="2020-10" db="EMBL/GenBank/DDBJ databases">
        <authorList>
            <person name="Gilroy R."/>
        </authorList>
    </citation>
    <scope>NUCLEOTIDE SEQUENCE</scope>
    <source>
        <strain evidence="2">CHK176-22527</strain>
    </source>
</reference>
<evidence type="ECO:0000256" key="1">
    <source>
        <dbReference type="ARBA" id="ARBA00007068"/>
    </source>
</evidence>
<dbReference type="GO" id="GO:0004177">
    <property type="term" value="F:aminopeptidase activity"/>
    <property type="evidence" value="ECO:0007669"/>
    <property type="project" value="TreeGrafter"/>
</dbReference>
<accession>A0A9D1HF29</accession>
<name>A0A9D1HF29_9FIRM</name>
<comment type="caution">
    <text evidence="2">The sequence shown here is derived from an EMBL/GenBank/DDBJ whole genome shotgun (WGS) entry which is preliminary data.</text>
</comment>
<dbReference type="CDD" id="cd02252">
    <property type="entry name" value="nylC_like"/>
    <property type="match status" value="1"/>
</dbReference>
<reference evidence="2" key="2">
    <citation type="journal article" date="2021" name="PeerJ">
        <title>Extensive microbial diversity within the chicken gut microbiome revealed by metagenomics and culture.</title>
        <authorList>
            <person name="Gilroy R."/>
            <person name="Ravi A."/>
            <person name="Getino M."/>
            <person name="Pursley I."/>
            <person name="Horton D.L."/>
            <person name="Alikhan N.F."/>
            <person name="Baker D."/>
            <person name="Gharbi K."/>
            <person name="Hall N."/>
            <person name="Watson M."/>
            <person name="Adriaenssens E.M."/>
            <person name="Foster-Nyarko E."/>
            <person name="Jarju S."/>
            <person name="Secka A."/>
            <person name="Antonio M."/>
            <person name="Oren A."/>
            <person name="Chaudhuri R.R."/>
            <person name="La Ragione R."/>
            <person name="Hildebrand F."/>
            <person name="Pallen M.J."/>
        </authorList>
    </citation>
    <scope>NUCLEOTIDE SEQUENCE</scope>
    <source>
        <strain evidence="2">CHK176-22527</strain>
    </source>
</reference>
<organism evidence="2 3">
    <name type="scientific">Candidatus Allocopromorpha excrementavium</name>
    <dbReference type="NCBI Taxonomy" id="2840741"/>
    <lineage>
        <taxon>Bacteria</taxon>
        <taxon>Bacillati</taxon>
        <taxon>Bacillota</taxon>
        <taxon>Clostridia</taxon>
        <taxon>Eubacteriales</taxon>
        <taxon>Eubacteriaceae</taxon>
        <taxon>Eubacteriaceae incertae sedis</taxon>
        <taxon>Candidatus Allocopromorpha</taxon>
    </lineage>
</organism>
<dbReference type="PANTHER" id="PTHR36512">
    <property type="entry name" value="D-AMINOPEPTIDASE"/>
    <property type="match status" value="1"/>
</dbReference>
<dbReference type="EMBL" id="DVLX01000096">
    <property type="protein sequence ID" value="HIU00171.1"/>
    <property type="molecule type" value="Genomic_DNA"/>
</dbReference>
<dbReference type="Proteomes" id="UP000824159">
    <property type="component" value="Unassembled WGS sequence"/>
</dbReference>
<dbReference type="SUPFAM" id="SSF56266">
    <property type="entry name" value="DmpA/ArgJ-like"/>
    <property type="match status" value="1"/>
</dbReference>
<dbReference type="PANTHER" id="PTHR36512:SF3">
    <property type="entry name" value="BLR5678 PROTEIN"/>
    <property type="match status" value="1"/>
</dbReference>
<dbReference type="AlphaFoldDB" id="A0A9D1HF29"/>
<proteinExistence type="inferred from homology"/>
<gene>
    <name evidence="2" type="ORF">IAD12_07960</name>
</gene>
<comment type="similarity">
    <text evidence="1">Belongs to the peptidase S58 family.</text>
</comment>
<dbReference type="Gene3D" id="3.60.70.12">
    <property type="entry name" value="L-amino peptidase D-ALA esterase/amidase"/>
    <property type="match status" value="1"/>
</dbReference>